<reference evidence="1" key="2">
    <citation type="journal article" date="2015" name="Data Brief">
        <title>Shoot transcriptome of the giant reed, Arundo donax.</title>
        <authorList>
            <person name="Barrero R.A."/>
            <person name="Guerrero F.D."/>
            <person name="Moolhuijzen P."/>
            <person name="Goolsby J.A."/>
            <person name="Tidwell J."/>
            <person name="Bellgard S.E."/>
            <person name="Bellgard M.I."/>
        </authorList>
    </citation>
    <scope>NUCLEOTIDE SEQUENCE</scope>
    <source>
        <tissue evidence="1">Shoot tissue taken approximately 20 cm above the soil surface</tissue>
    </source>
</reference>
<reference evidence="1" key="1">
    <citation type="submission" date="2014-09" db="EMBL/GenBank/DDBJ databases">
        <authorList>
            <person name="Magalhaes I.L.F."/>
            <person name="Oliveira U."/>
            <person name="Santos F.R."/>
            <person name="Vidigal T.H.D.A."/>
            <person name="Brescovit A.D."/>
            <person name="Santos A.J."/>
        </authorList>
    </citation>
    <scope>NUCLEOTIDE SEQUENCE</scope>
    <source>
        <tissue evidence="1">Shoot tissue taken approximately 20 cm above the soil surface</tissue>
    </source>
</reference>
<accession>A0A0A9GI06</accession>
<dbReference type="AlphaFoldDB" id="A0A0A9GI06"/>
<name>A0A0A9GI06_ARUDO</name>
<protein>
    <submittedName>
        <fullName evidence="1">Uncharacterized protein</fullName>
    </submittedName>
</protein>
<proteinExistence type="predicted"/>
<sequence length="76" mass="8898">MRQLKNQVDIRQYMSTWCDAIVWQVFLVEIMSDLNFNSEVNIAIYSSTYYFLLLYKPCAICNDTRIVALNSTQSTC</sequence>
<evidence type="ECO:0000313" key="1">
    <source>
        <dbReference type="EMBL" id="JAE24750.1"/>
    </source>
</evidence>
<dbReference type="EMBL" id="GBRH01173146">
    <property type="protein sequence ID" value="JAE24750.1"/>
    <property type="molecule type" value="Transcribed_RNA"/>
</dbReference>
<organism evidence="1">
    <name type="scientific">Arundo donax</name>
    <name type="common">Giant reed</name>
    <name type="synonym">Donax arundinaceus</name>
    <dbReference type="NCBI Taxonomy" id="35708"/>
    <lineage>
        <taxon>Eukaryota</taxon>
        <taxon>Viridiplantae</taxon>
        <taxon>Streptophyta</taxon>
        <taxon>Embryophyta</taxon>
        <taxon>Tracheophyta</taxon>
        <taxon>Spermatophyta</taxon>
        <taxon>Magnoliopsida</taxon>
        <taxon>Liliopsida</taxon>
        <taxon>Poales</taxon>
        <taxon>Poaceae</taxon>
        <taxon>PACMAD clade</taxon>
        <taxon>Arundinoideae</taxon>
        <taxon>Arundineae</taxon>
        <taxon>Arundo</taxon>
    </lineage>
</organism>